<protein>
    <recommendedName>
        <fullName evidence="3">NifU-like domain-containing protein</fullName>
    </recommendedName>
</protein>
<dbReference type="EMBL" id="FZOR01000014">
    <property type="protein sequence ID" value="SNT01249.1"/>
    <property type="molecule type" value="Genomic_DNA"/>
</dbReference>
<evidence type="ECO:0000313" key="2">
    <source>
        <dbReference type="Proteomes" id="UP000198318"/>
    </source>
</evidence>
<name>A0A239J651_9ACTN</name>
<reference evidence="1 2" key="1">
    <citation type="submission" date="2017-06" db="EMBL/GenBank/DDBJ databases">
        <authorList>
            <person name="Kim H.J."/>
            <person name="Triplett B.A."/>
        </authorList>
    </citation>
    <scope>NUCLEOTIDE SEQUENCE [LARGE SCALE GENOMIC DNA]</scope>
    <source>
        <strain evidence="1 2">DSM 44715</strain>
    </source>
</reference>
<evidence type="ECO:0000313" key="1">
    <source>
        <dbReference type="EMBL" id="SNT01249.1"/>
    </source>
</evidence>
<sequence length="161" mass="17597">MSWDDERVREHVQRLEGLLEGLDPGAADAVQALVELYGEALDRVMRLSGDAAALVEDELIRHLLLVHGLHPEPAEERVRRALGGLAEFLAKHRTTAELGRIEDGTLHLAVAAENRAAPPRPVLEAVERAVRAAAPELDRVDIAAPAPEPVLITLDRVRSRT</sequence>
<dbReference type="OrthoDB" id="4320373at2"/>
<organism evidence="1 2">
    <name type="scientific">Actinomadura meyerae</name>
    <dbReference type="NCBI Taxonomy" id="240840"/>
    <lineage>
        <taxon>Bacteria</taxon>
        <taxon>Bacillati</taxon>
        <taxon>Actinomycetota</taxon>
        <taxon>Actinomycetes</taxon>
        <taxon>Streptosporangiales</taxon>
        <taxon>Thermomonosporaceae</taxon>
        <taxon>Actinomadura</taxon>
    </lineage>
</organism>
<dbReference type="RefSeq" id="WP_089326904.1">
    <property type="nucleotide sequence ID" value="NZ_FZOR01000014.1"/>
</dbReference>
<proteinExistence type="predicted"/>
<dbReference type="Proteomes" id="UP000198318">
    <property type="component" value="Unassembled WGS sequence"/>
</dbReference>
<evidence type="ECO:0008006" key="3">
    <source>
        <dbReference type="Google" id="ProtNLM"/>
    </source>
</evidence>
<gene>
    <name evidence="1" type="ORF">SAMN05443665_101433</name>
</gene>
<accession>A0A239J651</accession>
<dbReference type="AlphaFoldDB" id="A0A239J651"/>
<keyword evidence="2" id="KW-1185">Reference proteome</keyword>